<feature type="binding site" evidence="13">
    <location>
        <position position="395"/>
    </location>
    <ligand>
        <name>Zn(2+)</name>
        <dbReference type="ChEBI" id="CHEBI:29105"/>
        <note>catalytic</note>
    </ligand>
</feature>
<evidence type="ECO:0000256" key="8">
    <source>
        <dbReference type="ARBA" id="ARBA00022840"/>
    </source>
</evidence>
<evidence type="ECO:0000256" key="3">
    <source>
        <dbReference type="ARBA" id="ARBA00022555"/>
    </source>
</evidence>
<dbReference type="InterPro" id="IPR002320">
    <property type="entry name" value="Thr-tRNA-ligase_IIa"/>
</dbReference>
<keyword evidence="2 13" id="KW-0963">Cytoplasm</keyword>
<dbReference type="SUPFAM" id="SSF55186">
    <property type="entry name" value="ThrRS/AlaRS common domain"/>
    <property type="match status" value="1"/>
</dbReference>
<dbReference type="eggNOG" id="COG0441">
    <property type="taxonomic scope" value="Bacteria"/>
</dbReference>
<keyword evidence="6 13" id="KW-0547">Nucleotide-binding</keyword>
<dbReference type="Proteomes" id="UP000000379">
    <property type="component" value="Chromosome"/>
</dbReference>
<feature type="domain" description="Aminoacyl-transfer RNA synthetases class-II family profile" evidence="14">
    <location>
        <begin position="279"/>
        <end position="561"/>
    </location>
</feature>
<dbReference type="Gene3D" id="3.30.54.20">
    <property type="match status" value="1"/>
</dbReference>
<dbReference type="EC" id="6.1.1.3" evidence="13"/>
<dbReference type="HAMAP" id="MF_00184">
    <property type="entry name" value="Thr_tRNA_synth"/>
    <property type="match status" value="1"/>
</dbReference>
<dbReference type="PANTHER" id="PTHR11451:SF44">
    <property type="entry name" value="THREONINE--TRNA LIGASE, CHLOROPLASTIC_MITOCHONDRIAL 2"/>
    <property type="match status" value="1"/>
</dbReference>
<dbReference type="OrthoDB" id="9802304at2"/>
<evidence type="ECO:0000256" key="6">
    <source>
        <dbReference type="ARBA" id="ARBA00022741"/>
    </source>
</evidence>
<comment type="catalytic activity">
    <reaction evidence="12 13">
        <text>tRNA(Thr) + L-threonine + ATP = L-threonyl-tRNA(Thr) + AMP + diphosphate + H(+)</text>
        <dbReference type="Rhea" id="RHEA:24624"/>
        <dbReference type="Rhea" id="RHEA-COMP:9670"/>
        <dbReference type="Rhea" id="RHEA-COMP:9704"/>
        <dbReference type="ChEBI" id="CHEBI:15378"/>
        <dbReference type="ChEBI" id="CHEBI:30616"/>
        <dbReference type="ChEBI" id="CHEBI:33019"/>
        <dbReference type="ChEBI" id="CHEBI:57926"/>
        <dbReference type="ChEBI" id="CHEBI:78442"/>
        <dbReference type="ChEBI" id="CHEBI:78534"/>
        <dbReference type="ChEBI" id="CHEBI:456215"/>
        <dbReference type="EC" id="6.1.1.3"/>
    </reaction>
</comment>
<accession>D7CYB8</accession>
<dbReference type="SUPFAM" id="SSF52954">
    <property type="entry name" value="Class II aaRS ABD-related"/>
    <property type="match status" value="1"/>
</dbReference>
<keyword evidence="17" id="KW-1185">Reference proteome</keyword>
<dbReference type="Gene3D" id="3.30.980.10">
    <property type="entry name" value="Threonyl-trna Synthetase, Chain A, domain 2"/>
    <property type="match status" value="1"/>
</dbReference>
<dbReference type="SUPFAM" id="SSF55681">
    <property type="entry name" value="Class II aaRS and biotin synthetases"/>
    <property type="match status" value="1"/>
</dbReference>
<dbReference type="Pfam" id="PF02824">
    <property type="entry name" value="TGS"/>
    <property type="match status" value="1"/>
</dbReference>
<dbReference type="InterPro" id="IPR047246">
    <property type="entry name" value="ThrRS_anticodon"/>
</dbReference>
<dbReference type="FunFam" id="3.30.930.10:FF:000002">
    <property type="entry name" value="Threonine--tRNA ligase"/>
    <property type="match status" value="1"/>
</dbReference>
<dbReference type="KEGG" id="tra:Trad_1638"/>
<dbReference type="SMART" id="SM00863">
    <property type="entry name" value="tRNA_SAD"/>
    <property type="match status" value="1"/>
</dbReference>
<dbReference type="HOGENOM" id="CLU_008554_0_1_0"/>
<feature type="binding site" evidence="13">
    <location>
        <position position="526"/>
    </location>
    <ligand>
        <name>Zn(2+)</name>
        <dbReference type="ChEBI" id="CHEBI:29105"/>
        <note>catalytic</note>
    </ligand>
</feature>
<evidence type="ECO:0000259" key="15">
    <source>
        <dbReference type="PROSITE" id="PS51880"/>
    </source>
</evidence>
<evidence type="ECO:0000256" key="12">
    <source>
        <dbReference type="ARBA" id="ARBA00049515"/>
    </source>
</evidence>
<dbReference type="InterPro" id="IPR006195">
    <property type="entry name" value="aa-tRNA-synth_II"/>
</dbReference>
<evidence type="ECO:0000256" key="13">
    <source>
        <dbReference type="HAMAP-Rule" id="MF_00184"/>
    </source>
</evidence>
<dbReference type="CDD" id="cd00860">
    <property type="entry name" value="ThrRS_anticodon"/>
    <property type="match status" value="1"/>
</dbReference>
<sequence length="665" mass="75108">MFVTLPDGKRLELPAGATARDVAQAIGPGLAKAALGATVGGQLTDLLSELPDGAEVAILTKKDEAVVRLMRHTLAHVMAQAVRDLFVAEGYAPERIKMGVGPVIDNGFYYDFDLPRTLTPDDLERIEARMREIIRAKLPLRRFALPRAEALARFEGRDPYKLELIQNLPEDVPITFYEQGGADGFTDLCRGPHVPNTGDLPQHFKLMSVAGAYWRGDETRPMLQRVYGVAFRTKEELEDHLWRLEEAKKRDHRKLGAELEIFTLDDDIGPGLPLWLPRGAVIVEEIEKLAKEMERRAGYQQVRTPHVTKEQLFTRSGHLPYYAESMFPPMELDNVRYYLKPMNCPFHHKIFAARPRSYRELPLRLAEYGTCYRYEDHGALMGLMRVRSMQMNDAHIYCTPEQFEDEFMGVIALYLEYFRLFGIRDYVMRLSKHSRAGLGKKYVNNPELWEQTEAMVRGALERGGINFIEVEDEAAFYGPKIDVQIYSVIGREFTLATNQVDFAVPARFGLEYVAEDGSRKTPLCLHRAPLSTHERLVGFLLEHFAGDFPLWLAPEQVRVVPIADRHNAYAQSLKARLAEAGLRAEADLRGERMNAKVRDAELLKVPYTVIVGDKEVEAGALSFRSRKEPEQKGVSVEAFVAHLQAHVGARALEVTPLAAPVAARA</sequence>
<dbReference type="CDD" id="cd01667">
    <property type="entry name" value="TGS_ThrRS"/>
    <property type="match status" value="1"/>
</dbReference>
<evidence type="ECO:0000256" key="2">
    <source>
        <dbReference type="ARBA" id="ARBA00022490"/>
    </source>
</evidence>
<organism evidence="16 17">
    <name type="scientific">Truepera radiovictrix (strain DSM 17093 / CIP 108686 / LMG 22925 / RQ-24)</name>
    <dbReference type="NCBI Taxonomy" id="649638"/>
    <lineage>
        <taxon>Bacteria</taxon>
        <taxon>Thermotogati</taxon>
        <taxon>Deinococcota</taxon>
        <taxon>Deinococci</taxon>
        <taxon>Trueperales</taxon>
        <taxon>Trueperaceae</taxon>
        <taxon>Truepera</taxon>
    </lineage>
</organism>
<dbReference type="GO" id="GO:0000049">
    <property type="term" value="F:tRNA binding"/>
    <property type="evidence" value="ECO:0007669"/>
    <property type="project" value="UniProtKB-KW"/>
</dbReference>
<evidence type="ECO:0000256" key="7">
    <source>
        <dbReference type="ARBA" id="ARBA00022833"/>
    </source>
</evidence>
<evidence type="ECO:0000256" key="9">
    <source>
        <dbReference type="ARBA" id="ARBA00022884"/>
    </source>
</evidence>
<keyword evidence="9 13" id="KW-0694">RNA-binding</keyword>
<comment type="subcellular location">
    <subcellularLocation>
        <location evidence="13">Cytoplasm</location>
    </subcellularLocation>
</comment>
<dbReference type="GO" id="GO:0046872">
    <property type="term" value="F:metal ion binding"/>
    <property type="evidence" value="ECO:0007669"/>
    <property type="project" value="UniProtKB-KW"/>
</dbReference>
<feature type="domain" description="TGS" evidence="15">
    <location>
        <begin position="1"/>
        <end position="60"/>
    </location>
</feature>
<evidence type="ECO:0000313" key="17">
    <source>
        <dbReference type="Proteomes" id="UP000000379"/>
    </source>
</evidence>
<comment type="similarity">
    <text evidence="1 13">Belongs to the class-II aminoacyl-tRNA synthetase family.</text>
</comment>
<dbReference type="GO" id="GO:0005737">
    <property type="term" value="C:cytoplasm"/>
    <property type="evidence" value="ECO:0007669"/>
    <property type="project" value="UniProtKB-SubCell"/>
</dbReference>
<dbReference type="GO" id="GO:0006435">
    <property type="term" value="P:threonyl-tRNA aminoacylation"/>
    <property type="evidence" value="ECO:0007669"/>
    <property type="project" value="UniProtKB-UniRule"/>
</dbReference>
<dbReference type="InterPro" id="IPR036621">
    <property type="entry name" value="Anticodon-bd_dom_sf"/>
</dbReference>
<evidence type="ECO:0000256" key="4">
    <source>
        <dbReference type="ARBA" id="ARBA00022598"/>
    </source>
</evidence>
<dbReference type="Pfam" id="PF03129">
    <property type="entry name" value="HGTP_anticodon"/>
    <property type="match status" value="1"/>
</dbReference>
<evidence type="ECO:0000259" key="14">
    <source>
        <dbReference type="PROSITE" id="PS50862"/>
    </source>
</evidence>
<dbReference type="SUPFAM" id="SSF81271">
    <property type="entry name" value="TGS-like"/>
    <property type="match status" value="1"/>
</dbReference>
<dbReference type="AlphaFoldDB" id="D7CYB8"/>
<dbReference type="Pfam" id="PF00587">
    <property type="entry name" value="tRNA-synt_2b"/>
    <property type="match status" value="1"/>
</dbReference>
<dbReference type="InterPro" id="IPR012676">
    <property type="entry name" value="TGS-like"/>
</dbReference>
<dbReference type="PANTHER" id="PTHR11451">
    <property type="entry name" value="THREONINE-TRNA LIGASE"/>
    <property type="match status" value="1"/>
</dbReference>
<dbReference type="InterPro" id="IPR012947">
    <property type="entry name" value="tRNA_SAD"/>
</dbReference>
<dbReference type="InterPro" id="IPR004095">
    <property type="entry name" value="TGS"/>
</dbReference>
<dbReference type="FunFam" id="3.40.50.800:FF:000001">
    <property type="entry name" value="Threonine--tRNA ligase"/>
    <property type="match status" value="1"/>
</dbReference>
<keyword evidence="3 13" id="KW-0820">tRNA-binding</keyword>
<dbReference type="NCBIfam" id="TIGR00418">
    <property type="entry name" value="thrS"/>
    <property type="match status" value="1"/>
</dbReference>
<gene>
    <name evidence="13" type="primary">thrS</name>
    <name evidence="16" type="ordered locus">Trad_1638</name>
</gene>
<dbReference type="GO" id="GO:0004829">
    <property type="term" value="F:threonine-tRNA ligase activity"/>
    <property type="evidence" value="ECO:0007669"/>
    <property type="project" value="UniProtKB-UniRule"/>
</dbReference>
<dbReference type="GO" id="GO:0005524">
    <property type="term" value="F:ATP binding"/>
    <property type="evidence" value="ECO:0007669"/>
    <property type="project" value="UniProtKB-UniRule"/>
</dbReference>
<keyword evidence="7 13" id="KW-0862">Zinc</keyword>
<reference evidence="17" key="1">
    <citation type="submission" date="2010-05" db="EMBL/GenBank/DDBJ databases">
        <title>The complete genome of Truepera radiovictris DSM 17093.</title>
        <authorList>
            <consortium name="US DOE Joint Genome Institute (JGI-PGF)"/>
            <person name="Lucas S."/>
            <person name="Copeland A."/>
            <person name="Lapidus A."/>
            <person name="Glavina del Rio T."/>
            <person name="Dalin E."/>
            <person name="Tice H."/>
            <person name="Bruce D."/>
            <person name="Goodwin L."/>
            <person name="Pitluck S."/>
            <person name="Kyrpides N."/>
            <person name="Mavromatis K."/>
            <person name="Ovchinnikova G."/>
            <person name="Munk A.C."/>
            <person name="Detter J.C."/>
            <person name="Han C."/>
            <person name="Tapia R."/>
            <person name="Land M."/>
            <person name="Hauser L."/>
            <person name="Markowitz V."/>
            <person name="Cheng J.-F."/>
            <person name="Hugenholtz P."/>
            <person name="Woyke T."/>
            <person name="Wu D."/>
            <person name="Tindall B."/>
            <person name="Pomrenke H.G."/>
            <person name="Brambilla E."/>
            <person name="Klenk H.-P."/>
            <person name="Eisen J.A."/>
        </authorList>
    </citation>
    <scope>NUCLEOTIDE SEQUENCE [LARGE SCALE GENOMIC DNA]</scope>
    <source>
        <strain evidence="17">DSM 17093 / CIP 108686 / LMG 22925 / RQ-24</strain>
    </source>
</reference>
<evidence type="ECO:0000256" key="10">
    <source>
        <dbReference type="ARBA" id="ARBA00022917"/>
    </source>
</evidence>
<dbReference type="InterPro" id="IPR033728">
    <property type="entry name" value="ThrRS_core"/>
</dbReference>
<dbReference type="InterPro" id="IPR012675">
    <property type="entry name" value="Beta-grasp_dom_sf"/>
</dbReference>
<keyword evidence="4 13" id="KW-0436">Ligase</keyword>
<dbReference type="FunFam" id="3.30.980.10:FF:000005">
    <property type="entry name" value="Threonyl-tRNA synthetase, mitochondrial"/>
    <property type="match status" value="1"/>
</dbReference>
<keyword evidence="10 13" id="KW-0648">Protein biosynthesis</keyword>
<dbReference type="STRING" id="649638.Trad_1638"/>
<evidence type="ECO:0000256" key="11">
    <source>
        <dbReference type="ARBA" id="ARBA00023146"/>
    </source>
</evidence>
<dbReference type="Gene3D" id="3.30.930.10">
    <property type="entry name" value="Bira Bifunctional Protein, Domain 2"/>
    <property type="match status" value="1"/>
</dbReference>
<dbReference type="CDD" id="cd00771">
    <property type="entry name" value="ThrRS_core"/>
    <property type="match status" value="1"/>
</dbReference>
<protein>
    <recommendedName>
        <fullName evidence="13">Threonine--tRNA ligase</fullName>
        <ecNumber evidence="13">6.1.1.3</ecNumber>
    </recommendedName>
    <alternativeName>
        <fullName evidence="13">Threonyl-tRNA synthetase</fullName>
        <shortName evidence="13">ThrRS</shortName>
    </alternativeName>
</protein>
<comment type="subunit">
    <text evidence="13">Homodimer.</text>
</comment>
<dbReference type="Gene3D" id="3.10.20.30">
    <property type="match status" value="1"/>
</dbReference>
<comment type="caution">
    <text evidence="13">Lacks conserved residue(s) required for the propagation of feature annotation.</text>
</comment>
<dbReference type="InterPro" id="IPR018163">
    <property type="entry name" value="Thr/Ala-tRNA-synth_IIc_edit"/>
</dbReference>
<feature type="binding site" evidence="13">
    <location>
        <position position="344"/>
    </location>
    <ligand>
        <name>Zn(2+)</name>
        <dbReference type="ChEBI" id="CHEBI:29105"/>
        <note>catalytic</note>
    </ligand>
</feature>
<name>D7CYB8_TRURR</name>
<comment type="cofactor">
    <cofactor evidence="13">
        <name>Zn(2+)</name>
        <dbReference type="ChEBI" id="CHEBI:29105"/>
    </cofactor>
    <text evidence="13">Binds 1 zinc ion per subunit.</text>
</comment>
<dbReference type="Gene3D" id="3.40.50.800">
    <property type="entry name" value="Anticodon-binding domain"/>
    <property type="match status" value="1"/>
</dbReference>
<dbReference type="PRINTS" id="PR01047">
    <property type="entry name" value="TRNASYNTHTHR"/>
</dbReference>
<keyword evidence="5 13" id="KW-0479">Metal-binding</keyword>
<dbReference type="InterPro" id="IPR045864">
    <property type="entry name" value="aa-tRNA-synth_II/BPL/LPL"/>
</dbReference>
<keyword evidence="11 13" id="KW-0030">Aminoacyl-tRNA synthetase</keyword>
<evidence type="ECO:0000313" key="16">
    <source>
        <dbReference type="EMBL" id="ADI14757.1"/>
    </source>
</evidence>
<proteinExistence type="inferred from homology"/>
<dbReference type="InterPro" id="IPR002314">
    <property type="entry name" value="aa-tRNA-synt_IIb"/>
</dbReference>
<dbReference type="PROSITE" id="PS50862">
    <property type="entry name" value="AA_TRNA_LIGASE_II"/>
    <property type="match status" value="1"/>
</dbReference>
<keyword evidence="8 13" id="KW-0067">ATP-binding</keyword>
<dbReference type="InterPro" id="IPR004154">
    <property type="entry name" value="Anticodon-bd"/>
</dbReference>
<dbReference type="PROSITE" id="PS51880">
    <property type="entry name" value="TGS"/>
    <property type="match status" value="1"/>
</dbReference>
<evidence type="ECO:0000256" key="5">
    <source>
        <dbReference type="ARBA" id="ARBA00022723"/>
    </source>
</evidence>
<reference evidence="16 17" key="2">
    <citation type="journal article" date="2011" name="Stand. Genomic Sci.">
        <title>Complete genome sequence of Truepera radiovictrix type strain (RQ-24).</title>
        <authorList>
            <person name="Ivanova N."/>
            <person name="Rohde C."/>
            <person name="Munk C."/>
            <person name="Nolan M."/>
            <person name="Lucas S."/>
            <person name="Del Rio T.G."/>
            <person name="Tice H."/>
            <person name="Deshpande S."/>
            <person name="Cheng J.F."/>
            <person name="Tapia R."/>
            <person name="Han C."/>
            <person name="Goodwin L."/>
            <person name="Pitluck S."/>
            <person name="Liolios K."/>
            <person name="Mavromatis K."/>
            <person name="Mikhailova N."/>
            <person name="Pati A."/>
            <person name="Chen A."/>
            <person name="Palaniappan K."/>
            <person name="Land M."/>
            <person name="Hauser L."/>
            <person name="Chang Y.J."/>
            <person name="Jeffries C.D."/>
            <person name="Brambilla E."/>
            <person name="Rohde M."/>
            <person name="Goker M."/>
            <person name="Tindall B.J."/>
            <person name="Woyke T."/>
            <person name="Bristow J."/>
            <person name="Eisen J.A."/>
            <person name="Markowitz V."/>
            <person name="Hugenholtz P."/>
            <person name="Kyrpides N.C."/>
            <person name="Klenk H.P."/>
            <person name="Lapidus A."/>
        </authorList>
    </citation>
    <scope>NUCLEOTIDE SEQUENCE [LARGE SCALE GENOMIC DNA]</scope>
    <source>
        <strain evidence="17">DSM 17093 / CIP 108686 / LMG 22925 / RQ-24</strain>
    </source>
</reference>
<dbReference type="Pfam" id="PF07973">
    <property type="entry name" value="tRNA_SAD"/>
    <property type="match status" value="1"/>
</dbReference>
<dbReference type="RefSeq" id="WP_013178125.1">
    <property type="nucleotide sequence ID" value="NC_014221.1"/>
</dbReference>
<dbReference type="EMBL" id="CP002049">
    <property type="protein sequence ID" value="ADI14757.1"/>
    <property type="molecule type" value="Genomic_DNA"/>
</dbReference>
<evidence type="ECO:0000256" key="1">
    <source>
        <dbReference type="ARBA" id="ARBA00008226"/>
    </source>
</evidence>